<keyword evidence="2" id="KW-1185">Reference proteome</keyword>
<evidence type="ECO:0000313" key="1">
    <source>
        <dbReference type="EMBL" id="CAJ1957570.1"/>
    </source>
</evidence>
<dbReference type="SUPFAM" id="SSF52058">
    <property type="entry name" value="L domain-like"/>
    <property type="match status" value="1"/>
</dbReference>
<reference evidence="1" key="1">
    <citation type="submission" date="2023-08" db="EMBL/GenBank/DDBJ databases">
        <authorList>
            <person name="Audoor S."/>
            <person name="Bilcke G."/>
        </authorList>
    </citation>
    <scope>NUCLEOTIDE SEQUENCE</scope>
</reference>
<dbReference type="InterPro" id="IPR032675">
    <property type="entry name" value="LRR_dom_sf"/>
</dbReference>
<evidence type="ECO:0000313" key="2">
    <source>
        <dbReference type="Proteomes" id="UP001295423"/>
    </source>
</evidence>
<dbReference type="EMBL" id="CAKOGP040001947">
    <property type="protein sequence ID" value="CAJ1957570.1"/>
    <property type="molecule type" value="Genomic_DNA"/>
</dbReference>
<dbReference type="InterPro" id="IPR053139">
    <property type="entry name" value="Surface_bspA-like"/>
</dbReference>
<protein>
    <submittedName>
        <fullName evidence="1">Uncharacterized protein</fullName>
    </submittedName>
</protein>
<accession>A0AAD2JK85</accession>
<gene>
    <name evidence="1" type="ORF">CYCCA115_LOCUS16777</name>
</gene>
<dbReference type="Proteomes" id="UP001295423">
    <property type="component" value="Unassembled WGS sequence"/>
</dbReference>
<proteinExistence type="predicted"/>
<dbReference type="PANTHER" id="PTHR45661:SF3">
    <property type="entry name" value="IG-LIKE DOMAIN-CONTAINING PROTEIN"/>
    <property type="match status" value="1"/>
</dbReference>
<name>A0AAD2JK85_9STRA</name>
<dbReference type="InterPro" id="IPR026906">
    <property type="entry name" value="LRR_5"/>
</dbReference>
<dbReference type="AlphaFoldDB" id="A0AAD2JK85"/>
<organism evidence="1 2">
    <name type="scientific">Cylindrotheca closterium</name>
    <dbReference type="NCBI Taxonomy" id="2856"/>
    <lineage>
        <taxon>Eukaryota</taxon>
        <taxon>Sar</taxon>
        <taxon>Stramenopiles</taxon>
        <taxon>Ochrophyta</taxon>
        <taxon>Bacillariophyta</taxon>
        <taxon>Bacillariophyceae</taxon>
        <taxon>Bacillariophycidae</taxon>
        <taxon>Bacillariales</taxon>
        <taxon>Bacillariaceae</taxon>
        <taxon>Cylindrotheca</taxon>
    </lineage>
</organism>
<sequence length="434" mass="47679">MHHPPLSESLNVVPSMNVEIEIPSSVTSIGMWAFEDCQSLAKVHFHHHNHHEDGAGADAGSSSSSLATMGDMAFAGCKSLTHISIPSSVEIIRTAAFCLCMNIHEIGNLRVIGQNAFDGCVKLKTISIPSTIERLARKTFQNCESLLEIKFQNGLKYVEDSAFHSCKNLQSVALPKSVEVIGTLAFGQCSKLVSVEWVGACSRGTEIQDDAFAECKSLINICLSDDVHSGGVSAGSFRGCTALENQYGDTNTISLALTHRFEDFPVHNKCYHASVTTADELAREIESLMQSSSQGNDICDRLVDPFGMTPFHILLSAANCKIDLLQVLLDAYPAHVLGWKDVNEKNAVEYFCQRSYHLSEDSQLILQATLQRWLVDSISSWNAGLEAWTLDMANRMNAIVAESELTERQSLLQEASIVLSRYERMEATTLLELS</sequence>
<comment type="caution">
    <text evidence="1">The sequence shown here is derived from an EMBL/GenBank/DDBJ whole genome shotgun (WGS) entry which is preliminary data.</text>
</comment>
<dbReference type="PANTHER" id="PTHR45661">
    <property type="entry name" value="SURFACE ANTIGEN"/>
    <property type="match status" value="1"/>
</dbReference>
<dbReference type="Gene3D" id="3.80.10.10">
    <property type="entry name" value="Ribonuclease Inhibitor"/>
    <property type="match status" value="2"/>
</dbReference>
<dbReference type="Pfam" id="PF13306">
    <property type="entry name" value="LRR_5"/>
    <property type="match status" value="2"/>
</dbReference>